<organism evidence="1 2">
    <name type="scientific">Flavobacterium frigoris</name>
    <dbReference type="NCBI Taxonomy" id="229204"/>
    <lineage>
        <taxon>Bacteria</taxon>
        <taxon>Pseudomonadati</taxon>
        <taxon>Bacteroidota</taxon>
        <taxon>Flavobacteriia</taxon>
        <taxon>Flavobacteriales</taxon>
        <taxon>Flavobacteriaceae</taxon>
        <taxon>Flavobacterium</taxon>
    </lineage>
</organism>
<name>A0A1H9S8Z9_FLAFI</name>
<evidence type="ECO:0000313" key="2">
    <source>
        <dbReference type="Proteomes" id="UP000183658"/>
    </source>
</evidence>
<dbReference type="AlphaFoldDB" id="A0A1H9S8Z9"/>
<reference evidence="2" key="1">
    <citation type="submission" date="2016-10" db="EMBL/GenBank/DDBJ databases">
        <authorList>
            <person name="Varghese N."/>
            <person name="Submissions S."/>
        </authorList>
    </citation>
    <scope>NUCLEOTIDE SEQUENCE [LARGE SCALE GENOMIC DNA]</scope>
    <source>
        <strain evidence="2">DSM 15719</strain>
    </source>
</reference>
<gene>
    <name evidence="1" type="ORF">SAMN05444355_1511</name>
</gene>
<keyword evidence="2" id="KW-1185">Reference proteome</keyword>
<dbReference type="EMBL" id="FOFZ01000051">
    <property type="protein sequence ID" value="SER81075.1"/>
    <property type="molecule type" value="Genomic_DNA"/>
</dbReference>
<protein>
    <submittedName>
        <fullName evidence="1">Uncharacterized protein</fullName>
    </submittedName>
</protein>
<sequence length="86" mass="9630">MRIFTKEEAASVTKYYSEILIGKPITPPGDSNPFLITSLDIKKVNDGYTVYCTCNIVAGKSAYSNIEKVISQSDCLHLEEFLTNQY</sequence>
<dbReference type="Proteomes" id="UP000183658">
    <property type="component" value="Unassembled WGS sequence"/>
</dbReference>
<evidence type="ECO:0000313" key="1">
    <source>
        <dbReference type="EMBL" id="SER81075.1"/>
    </source>
</evidence>
<proteinExistence type="predicted"/>
<accession>A0A1H9S8Z9</accession>